<dbReference type="PRINTS" id="PR00690">
    <property type="entry name" value="ADHESNFAMILY"/>
</dbReference>
<dbReference type="Gene3D" id="3.40.50.1980">
    <property type="entry name" value="Nitrogenase molybdenum iron protein domain"/>
    <property type="match status" value="2"/>
</dbReference>
<evidence type="ECO:0000256" key="1">
    <source>
        <dbReference type="ARBA" id="ARBA00004196"/>
    </source>
</evidence>
<dbReference type="Pfam" id="PF01297">
    <property type="entry name" value="ZnuA"/>
    <property type="match status" value="1"/>
</dbReference>
<dbReference type="EMBL" id="AGDV01000001">
    <property type="protein sequence ID" value="EMB35840.1"/>
    <property type="molecule type" value="Genomic_DNA"/>
</dbReference>
<sequence>MTKKLIVLCLTGLTILSSVFFSCSKTEATNEAKDSGKIKITATIGMVADIAKVVGGDEVNVQALMGAGVDPHLYRASAGDMEKLQKADIIFYSGLHLEAKMGEVLQKISSTRKTVAVAESIPKEYLLPFEESEFDPHVWFDVKLWKYATESVYKTLAEFAPQKKEVFKENYEFYLARLNELDEFIKKRASEIPQEKRVLVTAHDAFNYFSKAYGFEVRGLQGISTVSEAGAKDVQELADFITKRKLPAIFVESSVPEKNVKALQEAVKARGYDVSIGGELFSDAMGDEGSFEGTYIGMLTHNINTIIDALKK</sequence>
<dbReference type="GO" id="GO:0007155">
    <property type="term" value="P:cell adhesion"/>
    <property type="evidence" value="ECO:0007669"/>
    <property type="project" value="InterPro"/>
</dbReference>
<evidence type="ECO:0000256" key="2">
    <source>
        <dbReference type="ARBA" id="ARBA00011028"/>
    </source>
</evidence>
<evidence type="ECO:0000256" key="3">
    <source>
        <dbReference type="ARBA" id="ARBA00022448"/>
    </source>
</evidence>
<reference evidence="8" key="1">
    <citation type="submission" date="2012-01" db="EMBL/GenBank/DDBJ databases">
        <title>The Genome Sequence of Treponema denticola H-22.</title>
        <authorList>
            <consortium name="The Broad Institute Genome Sequencing Platform"/>
            <person name="Earl A."/>
            <person name="Ward D."/>
            <person name="Feldgarden M."/>
            <person name="Gevers D."/>
            <person name="Blanton J.M."/>
            <person name="Fenno C.J."/>
            <person name="Baranova O.V."/>
            <person name="Mathney J."/>
            <person name="Dewhirst F.E."/>
            <person name="Izard J."/>
            <person name="Young S.K."/>
            <person name="Zeng Q."/>
            <person name="Gargeya S."/>
            <person name="Fitzgerald M."/>
            <person name="Haas B."/>
            <person name="Abouelleil A."/>
            <person name="Alvarado L."/>
            <person name="Arachchi H.M."/>
            <person name="Berlin A."/>
            <person name="Chapman S.B."/>
            <person name="Gearin G."/>
            <person name="Goldberg J."/>
            <person name="Griggs A."/>
            <person name="Gujja S."/>
            <person name="Hansen M."/>
            <person name="Heiman D."/>
            <person name="Howarth C."/>
            <person name="Larimer J."/>
            <person name="Lui A."/>
            <person name="MacDonald P.J.P."/>
            <person name="McCowen C."/>
            <person name="Montmayeur A."/>
            <person name="Murphy C."/>
            <person name="Neiman D."/>
            <person name="Pearson M."/>
            <person name="Priest M."/>
            <person name="Roberts A."/>
            <person name="Saif S."/>
            <person name="Shea T."/>
            <person name="Sisk P."/>
            <person name="Stolte C."/>
            <person name="Sykes S."/>
            <person name="Wortman J."/>
            <person name="Nusbaum C."/>
            <person name="Birren B."/>
        </authorList>
    </citation>
    <scope>NUCLEOTIDE SEQUENCE [LARGE SCALE GENOMIC DNA]</scope>
    <source>
        <strain evidence="8">H-22</strain>
    </source>
</reference>
<dbReference type="AlphaFoldDB" id="A0A0E2E7L3"/>
<dbReference type="PROSITE" id="PS51257">
    <property type="entry name" value="PROKAR_LIPOPROTEIN"/>
    <property type="match status" value="1"/>
</dbReference>
<dbReference type="InterPro" id="IPR006129">
    <property type="entry name" value="AdhesinB"/>
</dbReference>
<dbReference type="PATRIC" id="fig|999432.5.peg.32"/>
<evidence type="ECO:0000256" key="5">
    <source>
        <dbReference type="ARBA" id="ARBA00022729"/>
    </source>
</evidence>
<comment type="similarity">
    <text evidence="2 6">Belongs to the bacterial solute-binding protein 9 family.</text>
</comment>
<feature type="chain" id="PRO_5002393426" description="Manganese transporter" evidence="7">
    <location>
        <begin position="29"/>
        <end position="312"/>
    </location>
</feature>
<dbReference type="RefSeq" id="WP_002671643.1">
    <property type="nucleotide sequence ID" value="NZ_CM001795.1"/>
</dbReference>
<dbReference type="GO" id="GO:0046872">
    <property type="term" value="F:metal ion binding"/>
    <property type="evidence" value="ECO:0007669"/>
    <property type="project" value="UniProtKB-KW"/>
</dbReference>
<gene>
    <name evidence="8" type="ORF">HMPREF9726_00032</name>
</gene>
<comment type="subcellular location">
    <subcellularLocation>
        <location evidence="1">Cell envelope</location>
    </subcellularLocation>
</comment>
<dbReference type="PANTHER" id="PTHR42953">
    <property type="entry name" value="HIGH-AFFINITY ZINC UPTAKE SYSTEM PROTEIN ZNUA-RELATED"/>
    <property type="match status" value="1"/>
</dbReference>
<evidence type="ECO:0000313" key="8">
    <source>
        <dbReference type="EMBL" id="EMB35840.1"/>
    </source>
</evidence>
<keyword evidence="4" id="KW-0479">Metal-binding</keyword>
<name>A0A0E2E7L3_TREDN</name>
<protein>
    <recommendedName>
        <fullName evidence="9">Manganese transporter</fullName>
    </recommendedName>
</protein>
<comment type="caution">
    <text evidence="8">The sequence shown here is derived from an EMBL/GenBank/DDBJ whole genome shotgun (WGS) entry which is preliminary data.</text>
</comment>
<accession>A0A0E2E7L3</accession>
<proteinExistence type="inferred from homology"/>
<dbReference type="PANTHER" id="PTHR42953:SF1">
    <property type="entry name" value="METAL-BINDING PROTEIN HI_0362-RELATED"/>
    <property type="match status" value="1"/>
</dbReference>
<evidence type="ECO:0008006" key="9">
    <source>
        <dbReference type="Google" id="ProtNLM"/>
    </source>
</evidence>
<evidence type="ECO:0000256" key="7">
    <source>
        <dbReference type="SAM" id="SignalP"/>
    </source>
</evidence>
<feature type="signal peptide" evidence="7">
    <location>
        <begin position="1"/>
        <end position="28"/>
    </location>
</feature>
<dbReference type="HOGENOM" id="CLU_016838_1_1_12"/>
<dbReference type="GO" id="GO:0030001">
    <property type="term" value="P:metal ion transport"/>
    <property type="evidence" value="ECO:0007669"/>
    <property type="project" value="InterPro"/>
</dbReference>
<dbReference type="InterPro" id="IPR050492">
    <property type="entry name" value="Bact_metal-bind_prot9"/>
</dbReference>
<dbReference type="Proteomes" id="UP000011705">
    <property type="component" value="Chromosome"/>
</dbReference>
<dbReference type="InterPro" id="IPR006128">
    <property type="entry name" value="Lipoprotein_PsaA-like"/>
</dbReference>
<dbReference type="GO" id="GO:0030313">
    <property type="term" value="C:cell envelope"/>
    <property type="evidence" value="ECO:0007669"/>
    <property type="project" value="UniProtKB-SubCell"/>
</dbReference>
<dbReference type="GeneID" id="2741168"/>
<keyword evidence="5 7" id="KW-0732">Signal</keyword>
<dbReference type="SUPFAM" id="SSF53807">
    <property type="entry name" value="Helical backbone' metal receptor"/>
    <property type="match status" value="1"/>
</dbReference>
<dbReference type="PRINTS" id="PR00691">
    <property type="entry name" value="ADHESINB"/>
</dbReference>
<evidence type="ECO:0000256" key="6">
    <source>
        <dbReference type="RuleBase" id="RU003512"/>
    </source>
</evidence>
<evidence type="ECO:0000256" key="4">
    <source>
        <dbReference type="ARBA" id="ARBA00022723"/>
    </source>
</evidence>
<organism evidence="8">
    <name type="scientific">Treponema denticola H-22</name>
    <dbReference type="NCBI Taxonomy" id="999432"/>
    <lineage>
        <taxon>Bacteria</taxon>
        <taxon>Pseudomonadati</taxon>
        <taxon>Spirochaetota</taxon>
        <taxon>Spirochaetia</taxon>
        <taxon>Spirochaetales</taxon>
        <taxon>Treponemataceae</taxon>
        <taxon>Treponema</taxon>
    </lineage>
</organism>
<dbReference type="InterPro" id="IPR006127">
    <property type="entry name" value="ZnuA-like"/>
</dbReference>
<keyword evidence="3 6" id="KW-0813">Transport</keyword>